<dbReference type="InterPro" id="IPR051044">
    <property type="entry name" value="MAG_DAG_Lipase"/>
</dbReference>
<dbReference type="SUPFAM" id="SSF53474">
    <property type="entry name" value="alpha/beta-Hydrolases"/>
    <property type="match status" value="1"/>
</dbReference>
<dbReference type="PANTHER" id="PTHR11614">
    <property type="entry name" value="PHOSPHOLIPASE-RELATED"/>
    <property type="match status" value="1"/>
</dbReference>
<dbReference type="GO" id="GO:0016787">
    <property type="term" value="F:hydrolase activity"/>
    <property type="evidence" value="ECO:0007669"/>
    <property type="project" value="UniProtKB-KW"/>
</dbReference>
<organism evidence="3">
    <name type="scientific">Propionibacterium freudenreichii subsp. freudenreichii</name>
    <dbReference type="NCBI Taxonomy" id="66712"/>
    <lineage>
        <taxon>Bacteria</taxon>
        <taxon>Bacillati</taxon>
        <taxon>Actinomycetota</taxon>
        <taxon>Actinomycetes</taxon>
        <taxon>Propionibacteriales</taxon>
        <taxon>Propionibacteriaceae</taxon>
        <taxon>Propionibacterium</taxon>
    </lineage>
</organism>
<accession>A0A068VPT8</accession>
<feature type="domain" description="Serine aminopeptidase S33" evidence="2">
    <location>
        <begin position="46"/>
        <end position="175"/>
    </location>
</feature>
<dbReference type="Gene3D" id="3.40.50.1820">
    <property type="entry name" value="alpha/beta hydrolase"/>
    <property type="match status" value="1"/>
</dbReference>
<name>A0A068VPT8_PROFF</name>
<dbReference type="InterPro" id="IPR022742">
    <property type="entry name" value="Hydrolase_4"/>
</dbReference>
<feature type="region of interest" description="Disordered" evidence="1">
    <location>
        <begin position="338"/>
        <end position="360"/>
    </location>
</feature>
<reference evidence="3" key="1">
    <citation type="submission" date="2014-08" db="EMBL/GenBank/DDBJ databases">
        <authorList>
            <person name="Falentin Helene"/>
        </authorList>
    </citation>
    <scope>NUCLEOTIDE SEQUENCE</scope>
</reference>
<evidence type="ECO:0000313" key="3">
    <source>
        <dbReference type="EMBL" id="CEP25786.1"/>
    </source>
</evidence>
<protein>
    <submittedName>
        <fullName evidence="3">Esterase, putative Lysophospholipase</fullName>
        <ecNumber evidence="3">3.1.1.-</ecNumber>
    </submittedName>
</protein>
<keyword evidence="3" id="KW-0378">Hydrolase</keyword>
<gene>
    <name evidence="3" type="primary">pf962</name>
    <name evidence="3" type="ORF">PFCIRM138_02355</name>
</gene>
<dbReference type="Pfam" id="PF12146">
    <property type="entry name" value="Hydrolase_4"/>
    <property type="match status" value="1"/>
</dbReference>
<evidence type="ECO:0000259" key="2">
    <source>
        <dbReference type="Pfam" id="PF12146"/>
    </source>
</evidence>
<dbReference type="RefSeq" id="WP_013160407.1">
    <property type="nucleotide sequence ID" value="NZ_HG975455.1"/>
</dbReference>
<evidence type="ECO:0000256" key="1">
    <source>
        <dbReference type="SAM" id="MobiDB-lite"/>
    </source>
</evidence>
<dbReference type="EMBL" id="LM676386">
    <property type="protein sequence ID" value="CEP25786.1"/>
    <property type="molecule type" value="Genomic_DNA"/>
</dbReference>
<dbReference type="InterPro" id="IPR029058">
    <property type="entry name" value="AB_hydrolase_fold"/>
</dbReference>
<sequence length="360" mass="39899">MTAWLPDLLVTGYQAHTWVIPGAKRLDNEPEGPLTATLVRRGAPRHERAVLYLHGWDDYFFQAHVADWFDAHGFDFYAVDLRRYGRNLHEGLYAGYVSDLRDYYQELDHSVELIRHDHPGVPITFMGHSTGGLVGALWAAERPGLLNGMLLNSPWLDMQGSPVFWRVMAPLAGAVAAINPLMELAITDLGLYKRALHVSGEGEWNWDTDFKSNPAFVPRFGWGRAILAGQGAVAKGLHIDTPVLTLISTRSDFSRTWNDDMHGSDLVLDVRRIGAAALHLGDLVTIRRVRGAVHDVMLSRAPVREVIFDEIDRWLDAYVRPEGAGALYWQRLGRPAAAADPAVPGTPQESDGKGDVAATQ</sequence>
<dbReference type="AlphaFoldDB" id="A0A068VPT8"/>
<dbReference type="EC" id="3.1.1.-" evidence="3"/>
<proteinExistence type="predicted"/>